<accession>A0A0C3J086</accession>
<evidence type="ECO:0000313" key="3">
    <source>
        <dbReference type="Proteomes" id="UP000054217"/>
    </source>
</evidence>
<dbReference type="InParanoid" id="A0A0C3J086"/>
<proteinExistence type="predicted"/>
<name>A0A0C3J086_PISTI</name>
<dbReference type="Proteomes" id="UP000054217">
    <property type="component" value="Unassembled WGS sequence"/>
</dbReference>
<dbReference type="EMBL" id="KN831981">
    <property type="protein sequence ID" value="KIO02508.1"/>
    <property type="molecule type" value="Genomic_DNA"/>
</dbReference>
<feature type="chain" id="PRO_5002175416" description="Secreted protein" evidence="1">
    <location>
        <begin position="28"/>
        <end position="81"/>
    </location>
</feature>
<evidence type="ECO:0008006" key="4">
    <source>
        <dbReference type="Google" id="ProtNLM"/>
    </source>
</evidence>
<gene>
    <name evidence="2" type="ORF">M404DRAFT_650006</name>
</gene>
<dbReference type="HOGENOM" id="CLU_2574842_0_0_1"/>
<organism evidence="2 3">
    <name type="scientific">Pisolithus tinctorius Marx 270</name>
    <dbReference type="NCBI Taxonomy" id="870435"/>
    <lineage>
        <taxon>Eukaryota</taxon>
        <taxon>Fungi</taxon>
        <taxon>Dikarya</taxon>
        <taxon>Basidiomycota</taxon>
        <taxon>Agaricomycotina</taxon>
        <taxon>Agaricomycetes</taxon>
        <taxon>Agaricomycetidae</taxon>
        <taxon>Boletales</taxon>
        <taxon>Sclerodermatineae</taxon>
        <taxon>Pisolithaceae</taxon>
        <taxon>Pisolithus</taxon>
    </lineage>
</organism>
<keyword evidence="1" id="KW-0732">Signal</keyword>
<reference evidence="2 3" key="1">
    <citation type="submission" date="2014-04" db="EMBL/GenBank/DDBJ databases">
        <authorList>
            <consortium name="DOE Joint Genome Institute"/>
            <person name="Kuo A."/>
            <person name="Kohler A."/>
            <person name="Costa M.D."/>
            <person name="Nagy L.G."/>
            <person name="Floudas D."/>
            <person name="Copeland A."/>
            <person name="Barry K.W."/>
            <person name="Cichocki N."/>
            <person name="Veneault-Fourrey C."/>
            <person name="LaButti K."/>
            <person name="Lindquist E.A."/>
            <person name="Lipzen A."/>
            <person name="Lundell T."/>
            <person name="Morin E."/>
            <person name="Murat C."/>
            <person name="Sun H."/>
            <person name="Tunlid A."/>
            <person name="Henrissat B."/>
            <person name="Grigoriev I.V."/>
            <person name="Hibbett D.S."/>
            <person name="Martin F."/>
            <person name="Nordberg H.P."/>
            <person name="Cantor M.N."/>
            <person name="Hua S.X."/>
        </authorList>
    </citation>
    <scope>NUCLEOTIDE SEQUENCE [LARGE SCALE GENOMIC DNA]</scope>
    <source>
        <strain evidence="2 3">Marx 270</strain>
    </source>
</reference>
<feature type="signal peptide" evidence="1">
    <location>
        <begin position="1"/>
        <end position="27"/>
    </location>
</feature>
<evidence type="ECO:0000313" key="2">
    <source>
        <dbReference type="EMBL" id="KIO02508.1"/>
    </source>
</evidence>
<dbReference type="PROSITE" id="PS51257">
    <property type="entry name" value="PROKAR_LIPOPROTEIN"/>
    <property type="match status" value="1"/>
</dbReference>
<dbReference type="AlphaFoldDB" id="A0A0C3J086"/>
<evidence type="ECO:0000256" key="1">
    <source>
        <dbReference type="SAM" id="SignalP"/>
    </source>
</evidence>
<keyword evidence="3" id="KW-1185">Reference proteome</keyword>
<sequence length="81" mass="9147">MMAFRSHRPSLRLIVVLPGLSVQSSMGCLERFSDALICVRFGRTDMGECSLNTYESTFVRILLPFFRSSHPKLGGVYNSCR</sequence>
<reference evidence="3" key="2">
    <citation type="submission" date="2015-01" db="EMBL/GenBank/DDBJ databases">
        <title>Evolutionary Origins and Diversification of the Mycorrhizal Mutualists.</title>
        <authorList>
            <consortium name="DOE Joint Genome Institute"/>
            <consortium name="Mycorrhizal Genomics Consortium"/>
            <person name="Kohler A."/>
            <person name="Kuo A."/>
            <person name="Nagy L.G."/>
            <person name="Floudas D."/>
            <person name="Copeland A."/>
            <person name="Barry K.W."/>
            <person name="Cichocki N."/>
            <person name="Veneault-Fourrey C."/>
            <person name="LaButti K."/>
            <person name="Lindquist E.A."/>
            <person name="Lipzen A."/>
            <person name="Lundell T."/>
            <person name="Morin E."/>
            <person name="Murat C."/>
            <person name="Riley R."/>
            <person name="Ohm R."/>
            <person name="Sun H."/>
            <person name="Tunlid A."/>
            <person name="Henrissat B."/>
            <person name="Grigoriev I.V."/>
            <person name="Hibbett D.S."/>
            <person name="Martin F."/>
        </authorList>
    </citation>
    <scope>NUCLEOTIDE SEQUENCE [LARGE SCALE GENOMIC DNA]</scope>
    <source>
        <strain evidence="3">Marx 270</strain>
    </source>
</reference>
<protein>
    <recommendedName>
        <fullName evidence="4">Secreted protein</fullName>
    </recommendedName>
</protein>